<feature type="region of interest" description="Disordered" evidence="1">
    <location>
        <begin position="1955"/>
        <end position="1976"/>
    </location>
</feature>
<accession>A0A0N1I734</accession>
<feature type="region of interest" description="Disordered" evidence="1">
    <location>
        <begin position="359"/>
        <end position="438"/>
    </location>
</feature>
<feature type="compositionally biased region" description="Basic residues" evidence="1">
    <location>
        <begin position="1825"/>
        <end position="1840"/>
    </location>
</feature>
<feature type="region of interest" description="Disordered" evidence="1">
    <location>
        <begin position="586"/>
        <end position="606"/>
    </location>
</feature>
<protein>
    <submittedName>
        <fullName evidence="2">Uncharacterized protein</fullName>
    </submittedName>
</protein>
<dbReference type="EMBL" id="LJSK01000108">
    <property type="protein sequence ID" value="KPI86958.1"/>
    <property type="molecule type" value="Genomic_DNA"/>
</dbReference>
<feature type="region of interest" description="Disordered" evidence="1">
    <location>
        <begin position="985"/>
        <end position="1011"/>
    </location>
</feature>
<proteinExistence type="predicted"/>
<feature type="region of interest" description="Disordered" evidence="1">
    <location>
        <begin position="17"/>
        <end position="46"/>
    </location>
</feature>
<feature type="compositionally biased region" description="Low complexity" evidence="1">
    <location>
        <begin position="405"/>
        <end position="415"/>
    </location>
</feature>
<feature type="compositionally biased region" description="Low complexity" evidence="1">
    <location>
        <begin position="1919"/>
        <end position="1937"/>
    </location>
</feature>
<dbReference type="OMA" id="YALYREC"/>
<evidence type="ECO:0000256" key="1">
    <source>
        <dbReference type="SAM" id="MobiDB-lite"/>
    </source>
</evidence>
<dbReference type="OrthoDB" id="273537at2759"/>
<feature type="region of interest" description="Disordered" evidence="1">
    <location>
        <begin position="1820"/>
        <end position="1867"/>
    </location>
</feature>
<name>A0A0N1I734_LEPSE</name>
<feature type="region of interest" description="Disordered" evidence="1">
    <location>
        <begin position="2602"/>
        <end position="2668"/>
    </location>
</feature>
<dbReference type="VEuPathDB" id="TriTrypDB:Lsey_0108_0020"/>
<feature type="region of interest" description="Disordered" evidence="1">
    <location>
        <begin position="1912"/>
        <end position="1937"/>
    </location>
</feature>
<sequence length="2744" mass="294568">MFPGGYLPDYGRQRVRRAQVEGSRFSSPRLASPAPGNSAHLPSAKGSGDASALSHFLEAEYDGPIYVPEKRADTEFALPPSFITCLVRHIDHQHNVLATPAIVERCLRDLQRRLMPWVAVERLFGSTIQATLPAGSSSPTFSYPSKKKQAGDGAAPPSSSTAASHLPPPLGASISGNGFTALPPTPTPHAGSYLAGSHVHLQLAKTTDNAVVIAIGASVMHLLLYAVDEPESRPSHLAHIVHEWQEALKSKGEELNCMVLLVHSDLVAASEAATRMAEEAQRVGCGHQGAASPTVIQDKVDAASAQLRKYYKELQELKFSNQQVSAYTPSETPMRILERLRLAVLACGGRLRHALQINAARRRQFPQDPSTKPIPPSDPSLPMSDAASSAVPPSLRSTGSPQRKASPAAAVAAAEPPSPMRRASLSATALGSPAAPPSNSNAQYFNVQAMWRVGYDVVVHYLQYGFVFDAREVLKTLFLEYYNNSDDYIFLRTPVATLERLGRVPNLFDARGHGGWAIGRSGYPKALEPGSELLEGLLLLASAEMTCSLLLGEPSAALRRYYAFVQVTQEKFEEWTASEAKAKRQMPLSLPSSTASSADQNQQRGQQQSAVAISSVTSSTYQQFFLLQCYLSGLRMWWPTWGLCRPRKPTSLCSTLVLSSVDPVAEKSQSNSAYERPQQGSAAAAPIQWPADAASAFLPLGLLLSESVASPDNGRKAALSSSQMDAEEDLSTAVVLADTHLLLPTSEYPASGAVAAASPLSPNPAAASITVRVPPMIQDSHAQVLPSLLSGCVSGPRYSMTNLPFVELGEMSPVGSSFDRVGSVLKRSELLSMDRQDSRTAAAPPPAAALPKRVGGKEISASNEDLYNAEQHSIIGGKEEENEGLTNFELNYLMAGSEDSAQASTRHLVELAVSIGLLAPSMEPKELLGAAEEIRDATECANGGLVREWQQRQRQLRDSGVEVASLLESARDSLEAVSHDLGYNLFSDPTSAPSDSNGREPKRIDGQEKPKCPAASADVATMSVNTTFSNIEELSSPAKALRLWRILVAMAALALHISDHRRREFHLYARLAMTFLSDRPDVTATIVADRLLPYVKKLGWRHLELFVRRLYVEAREQLIRQAGLFVGNAVGPNCAHDDVSSAAATNVMAHQRNGKAWKRVFPTSAAYALYRECMLVLISNGEEIPQDFVSPLSSAESAASGTQKHRGAVLTYAALGFTTEEDVVGPRGSHLFSHRSRAQWWCELLRVDALVMSAFHADEPPEYPLDHFTSPLMVQLDTEHLPSVSATSLNATPLDHPAMGALKASLDDVVRFSIVMMYAVNPLVGPDGESNLWVTSPRTSTPEPTRAVRLQLTLESRKDWADEDESTHVVHLHDCEDAVYDDVTHQLRAVFLFPVCHAGVYRIRRFRICNGKTWLAYYPQCGGSTGREKRERLDHGLHTMLSPGGGGVVAPHESTPALLIRTALDASFQPVTRVPVLRVPEPRSSVHLKLTLPEEAHCFADSVDYATLDIELEDPLSLPVSSGWAAGGQHSPGHLSKSADKNSDETGAAAAAAERGANDGTGEMAKCTCFYDSSPGGLLLPLSVAAASAEGRHTHGPGTAFSGEAIELASMHWKSPLMSGYRALPGNDGAGAAEGLTGYSDSSRSRSGPPFVAAVVLGTPNVYRQKGLLSHPGPAGAFTRVYSGASLSHIPMSYNPNVGAATAVGGLKRLSNSFSLRGHSSLHHHHSQGNHSPQCTTAAEAQLSSSIFSCSPLMSTFPKPAASGPPLANTVSSGHLYKSVFKPLRINAVTSNAEATATGGPVDAMRSFKSISIRNLLAADQQRSKSTHRHSQLQHNHPHSPPHLSTSPALSEPSAHDSMNAEESFGRRAGQSAYGSAAYLVGVGGAPAAGVSLSLHNAYPDSLQLVLKHPLNTESAGESKTATSTPPSKSSPAAASAAHTAVPIDLSIYLNSIPTPETQTQAPSALPTSEAKQAAEPTATLGPLLQAVSNSITTSSMDHLRESVIRLLPSSSVLQATTSSVSASPATAAGSENSKSGVALIQITRIRLRVPLLPLLVTPASTAQTKLAEASGAADPTSNTNIDEPAITSSSSVEAAKQARITFTCMRGREPSTTSLNVVIPFQLAIGFDYAFKHFQGRVYCMVRMKNLLKTTSLWMRGAVLSVLDPEPSYEIVRVCDVYRQLLTTEWKPQEEWSVLYELDLIASFHPAQPECPHQVQMKVFYSSWEKSFLTTPEEDRLVLLPEKSLSTEVTAESVELVHSEGRGAHFFPTPVRSTSPQRSSMESDNGKSGPPSIKADFGSDNSRRRRATMKAHTAAGERSRRRMPSLMMSGCSDHSEDITTPTATQAAHSSSSDSLSKMGGDVGTARRSSSEHSDSSASSSSISTSGAVHFNVATLRHLEATCNTVVGPVATFHSKHLCVFSIVMYAESPWTMRFGAATNYVARAPGTPLSGVLSTIGRESSSIQQRRPTAKPSSVTHQHLSDATFPGAYTGAVGFGAHQTNANGMATASADSLFGNAMVDPPADFVFVAGEPVRFCVRLQPLAQNWPEDASMEETFFIRLKYNPAEWMVIGKQRDRRTLSLMEEVTAYFNAVPLLPRANEDTQEFTRSPGAAEGEERSLHGSTMYEDDPDEEEEEDRAPPLGGHRERGSKGTARASRRLAGHAVRDEGILQTPTVEMFWERKKPPAGTPGTDSALTAACSNTYAQNTGGAPFPAAHEDAVMGEAVLIDVVQFRTWVRVRKRGH</sequence>
<evidence type="ECO:0000313" key="2">
    <source>
        <dbReference type="EMBL" id="KPI86958.1"/>
    </source>
</evidence>
<organism evidence="2 3">
    <name type="scientific">Leptomonas seymouri</name>
    <dbReference type="NCBI Taxonomy" id="5684"/>
    <lineage>
        <taxon>Eukaryota</taxon>
        <taxon>Discoba</taxon>
        <taxon>Euglenozoa</taxon>
        <taxon>Kinetoplastea</taxon>
        <taxon>Metakinetoplastina</taxon>
        <taxon>Trypanosomatida</taxon>
        <taxon>Trypanosomatidae</taxon>
        <taxon>Leishmaniinae</taxon>
        <taxon>Leptomonas</taxon>
    </lineage>
</organism>
<feature type="compositionally biased region" description="Basic and acidic residues" evidence="1">
    <location>
        <begin position="997"/>
        <end position="1011"/>
    </location>
</feature>
<feature type="region of interest" description="Disordered" evidence="1">
    <location>
        <begin position="2067"/>
        <end position="2093"/>
    </location>
</feature>
<feature type="compositionally biased region" description="Low complexity" evidence="1">
    <location>
        <begin position="154"/>
        <end position="165"/>
    </location>
</feature>
<gene>
    <name evidence="2" type="ORF">ABL78_3949</name>
</gene>
<feature type="compositionally biased region" description="Low complexity" evidence="1">
    <location>
        <begin position="1842"/>
        <end position="1851"/>
    </location>
</feature>
<feature type="region of interest" description="Disordered" evidence="1">
    <location>
        <begin position="2460"/>
        <end position="2479"/>
    </location>
</feature>
<comment type="caution">
    <text evidence="2">The sequence shown here is derived from an EMBL/GenBank/DDBJ whole genome shotgun (WGS) entry which is preliminary data.</text>
</comment>
<feature type="region of interest" description="Disordered" evidence="1">
    <location>
        <begin position="1523"/>
        <end position="1557"/>
    </location>
</feature>
<feature type="compositionally biased region" description="Low complexity" evidence="1">
    <location>
        <begin position="587"/>
        <end position="598"/>
    </location>
</feature>
<feature type="region of interest" description="Disordered" evidence="1">
    <location>
        <begin position="2261"/>
        <end position="2384"/>
    </location>
</feature>
<feature type="compositionally biased region" description="Polar residues" evidence="1">
    <location>
        <begin position="987"/>
        <end position="996"/>
    </location>
</feature>
<feature type="region of interest" description="Disordered" evidence="1">
    <location>
        <begin position="834"/>
        <end position="854"/>
    </location>
</feature>
<feature type="compositionally biased region" description="Acidic residues" evidence="1">
    <location>
        <begin position="2626"/>
        <end position="2637"/>
    </location>
</feature>
<evidence type="ECO:0000313" key="3">
    <source>
        <dbReference type="Proteomes" id="UP000038009"/>
    </source>
</evidence>
<dbReference type="Proteomes" id="UP000038009">
    <property type="component" value="Unassembled WGS sequence"/>
</dbReference>
<feature type="compositionally biased region" description="Polar residues" evidence="1">
    <location>
        <begin position="2272"/>
        <end position="2284"/>
    </location>
</feature>
<reference evidence="2 3" key="1">
    <citation type="journal article" date="2015" name="PLoS Pathog.">
        <title>Leptomonas seymouri: Adaptations to the Dixenous Life Cycle Analyzed by Genome Sequencing, Transcriptome Profiling and Co-infection with Leishmania donovani.</title>
        <authorList>
            <person name="Kraeva N."/>
            <person name="Butenko A."/>
            <person name="Hlavacova J."/>
            <person name="Kostygov A."/>
            <person name="Myskova J."/>
            <person name="Grybchuk D."/>
            <person name="Lestinova T."/>
            <person name="Votypka J."/>
            <person name="Volf P."/>
            <person name="Opperdoes F."/>
            <person name="Flegontov P."/>
            <person name="Lukes J."/>
            <person name="Yurchenko V."/>
        </authorList>
    </citation>
    <scope>NUCLEOTIDE SEQUENCE [LARGE SCALE GENOMIC DNA]</scope>
    <source>
        <strain evidence="2 3">ATCC 30220</strain>
    </source>
</reference>
<keyword evidence="3" id="KW-1185">Reference proteome</keyword>
<feature type="compositionally biased region" description="Polar residues" evidence="1">
    <location>
        <begin position="1955"/>
        <end position="1971"/>
    </location>
</feature>
<feature type="region of interest" description="Disordered" evidence="1">
    <location>
        <begin position="134"/>
        <end position="167"/>
    </location>
</feature>
<feature type="compositionally biased region" description="Polar residues" evidence="1">
    <location>
        <begin position="2339"/>
        <end position="2349"/>
    </location>
</feature>
<feature type="compositionally biased region" description="Polar residues" evidence="1">
    <location>
        <begin position="134"/>
        <end position="143"/>
    </location>
</feature>
<feature type="compositionally biased region" description="Polar residues" evidence="1">
    <location>
        <begin position="2076"/>
        <end position="2093"/>
    </location>
</feature>